<dbReference type="InterPro" id="IPR057246">
    <property type="entry name" value="CARBOXYPEPT_ZN_1"/>
</dbReference>
<evidence type="ECO:0000256" key="12">
    <source>
        <dbReference type="ARBA" id="ARBA00023145"/>
    </source>
</evidence>
<evidence type="ECO:0000256" key="10">
    <source>
        <dbReference type="ARBA" id="ARBA00022833"/>
    </source>
</evidence>
<keyword evidence="12" id="KW-0865">Zymogen</keyword>
<evidence type="ECO:0000256" key="6">
    <source>
        <dbReference type="ARBA" id="ARBA00022670"/>
    </source>
</evidence>
<evidence type="ECO:0000256" key="14">
    <source>
        <dbReference type="ARBA" id="ARBA00036253"/>
    </source>
</evidence>
<comment type="catalytic activity">
    <reaction evidence="14">
        <text>Release of a C-terminal amino acid, but little or no action with -Asp, -Glu, -Arg, -Lys or -Pro.</text>
        <dbReference type="EC" id="3.4.17.1"/>
    </reaction>
</comment>
<dbReference type="PRINTS" id="PR00765">
    <property type="entry name" value="CRBOXYPTASEA"/>
</dbReference>
<protein>
    <recommendedName>
        <fullName evidence="16">Carboxypeptidase A1</fullName>
        <ecNumber evidence="15">3.4.17.1</ecNumber>
    </recommendedName>
</protein>
<evidence type="ECO:0000256" key="9">
    <source>
        <dbReference type="ARBA" id="ARBA00022801"/>
    </source>
</evidence>
<dbReference type="InterPro" id="IPR034248">
    <property type="entry name" value="CPA_M14_CPD"/>
</dbReference>
<proteinExistence type="inferred from homology"/>
<dbReference type="CDD" id="cd03870">
    <property type="entry name" value="M14_CPA"/>
    <property type="match status" value="1"/>
</dbReference>
<keyword evidence="13" id="KW-1015">Disulfide bond</keyword>
<dbReference type="SUPFAM" id="SSF53187">
    <property type="entry name" value="Zn-dependent exopeptidases"/>
    <property type="match status" value="1"/>
</dbReference>
<dbReference type="AlphaFoldDB" id="A0A672UHT4"/>
<comment type="subcellular location">
    <subcellularLocation>
        <location evidence="2">Secreted</location>
    </subcellularLocation>
</comment>
<name>A0A672UHT4_STRHB</name>
<feature type="active site" description="Proton donor/acceptor" evidence="17">
    <location>
        <position position="381"/>
    </location>
</feature>
<keyword evidence="8 18" id="KW-0732">Signal</keyword>
<dbReference type="PANTHER" id="PTHR11705:SF94">
    <property type="entry name" value="CARBOXYPEPTIDASE A1"/>
    <property type="match status" value="1"/>
</dbReference>
<dbReference type="Pfam" id="PF02244">
    <property type="entry name" value="Propep_M14"/>
    <property type="match status" value="1"/>
</dbReference>
<dbReference type="SMART" id="SM00631">
    <property type="entry name" value="Zn_pept"/>
    <property type="match status" value="1"/>
</dbReference>
<gene>
    <name evidence="20" type="primary">CPA1</name>
</gene>
<evidence type="ECO:0000256" key="13">
    <source>
        <dbReference type="ARBA" id="ARBA00023157"/>
    </source>
</evidence>
<evidence type="ECO:0000256" key="2">
    <source>
        <dbReference type="ARBA" id="ARBA00004613"/>
    </source>
</evidence>
<evidence type="ECO:0000313" key="20">
    <source>
        <dbReference type="Ensembl" id="ENSSHBP00005014421.1"/>
    </source>
</evidence>
<reference evidence="20" key="2">
    <citation type="submission" date="2025-08" db="UniProtKB">
        <authorList>
            <consortium name="Ensembl"/>
        </authorList>
    </citation>
    <scope>IDENTIFICATION</scope>
</reference>
<dbReference type="FunCoup" id="A0A672UHT4">
    <property type="interactions" value="7"/>
</dbReference>
<dbReference type="InParanoid" id="A0A672UHT4"/>
<keyword evidence="10" id="KW-0862">Zinc</keyword>
<feature type="signal peptide" evidence="18">
    <location>
        <begin position="1"/>
        <end position="16"/>
    </location>
</feature>
<dbReference type="PROSITE" id="PS00132">
    <property type="entry name" value="CARBOXYPEPT_ZN_1"/>
    <property type="match status" value="1"/>
</dbReference>
<dbReference type="InterPro" id="IPR036990">
    <property type="entry name" value="M14A-like_propep"/>
</dbReference>
<keyword evidence="5" id="KW-0121">Carboxypeptidase</keyword>
<keyword evidence="4" id="KW-0964">Secreted</keyword>
<dbReference type="PANTHER" id="PTHR11705">
    <property type="entry name" value="PROTEASE FAMILY M14 CARBOXYPEPTIDASE A,B"/>
    <property type="match status" value="1"/>
</dbReference>
<dbReference type="OMA" id="LGYTIMI"/>
<keyword evidence="6" id="KW-0645">Protease</keyword>
<dbReference type="Pfam" id="PF00246">
    <property type="entry name" value="Peptidase_M14"/>
    <property type="match status" value="1"/>
</dbReference>
<dbReference type="Gene3D" id="3.40.630.10">
    <property type="entry name" value="Zn peptidases"/>
    <property type="match status" value="1"/>
</dbReference>
<dbReference type="FunFam" id="3.30.70.340:FF:000001">
    <property type="entry name" value="Carboxypeptidase A5"/>
    <property type="match status" value="1"/>
</dbReference>
<evidence type="ECO:0000256" key="1">
    <source>
        <dbReference type="ARBA" id="ARBA00001947"/>
    </source>
</evidence>
<evidence type="ECO:0000256" key="3">
    <source>
        <dbReference type="ARBA" id="ARBA00005988"/>
    </source>
</evidence>
<comment type="similarity">
    <text evidence="3 17">Belongs to the peptidase M14 family.</text>
</comment>
<dbReference type="GeneTree" id="ENSGT00940000158082"/>
<evidence type="ECO:0000256" key="7">
    <source>
        <dbReference type="ARBA" id="ARBA00022723"/>
    </source>
</evidence>
<evidence type="ECO:0000256" key="16">
    <source>
        <dbReference type="ARBA" id="ARBA00040642"/>
    </source>
</evidence>
<organism evidence="20 21">
    <name type="scientific">Strigops habroptila</name>
    <name type="common">Kakapo</name>
    <dbReference type="NCBI Taxonomy" id="2489341"/>
    <lineage>
        <taxon>Eukaryota</taxon>
        <taxon>Metazoa</taxon>
        <taxon>Chordata</taxon>
        <taxon>Craniata</taxon>
        <taxon>Vertebrata</taxon>
        <taxon>Euteleostomi</taxon>
        <taxon>Archelosauria</taxon>
        <taxon>Archosauria</taxon>
        <taxon>Dinosauria</taxon>
        <taxon>Saurischia</taxon>
        <taxon>Theropoda</taxon>
        <taxon>Coelurosauria</taxon>
        <taxon>Aves</taxon>
        <taxon>Neognathae</taxon>
        <taxon>Neoaves</taxon>
        <taxon>Telluraves</taxon>
        <taxon>Australaves</taxon>
        <taxon>Psittaciformes</taxon>
        <taxon>Psittacidae</taxon>
        <taxon>Strigops</taxon>
    </lineage>
</organism>
<reference evidence="20" key="3">
    <citation type="submission" date="2025-09" db="UniProtKB">
        <authorList>
            <consortium name="Ensembl"/>
        </authorList>
    </citation>
    <scope>IDENTIFICATION</scope>
</reference>
<evidence type="ECO:0000313" key="21">
    <source>
        <dbReference type="Proteomes" id="UP000472266"/>
    </source>
</evidence>
<evidence type="ECO:0000256" key="18">
    <source>
        <dbReference type="SAM" id="SignalP"/>
    </source>
</evidence>
<comment type="cofactor">
    <cofactor evidence="1">
        <name>Zn(2+)</name>
        <dbReference type="ChEBI" id="CHEBI:29105"/>
    </cofactor>
</comment>
<feature type="chain" id="PRO_5025647441" description="Carboxypeptidase A1" evidence="18">
    <location>
        <begin position="17"/>
        <end position="420"/>
    </location>
</feature>
<dbReference type="Ensembl" id="ENSSHBT00005017330.1">
    <property type="protein sequence ID" value="ENSSHBP00005014421.1"/>
    <property type="gene ID" value="ENSSHBG00005012633.1"/>
</dbReference>
<keyword evidence="9" id="KW-0378">Hydrolase</keyword>
<dbReference type="SUPFAM" id="SSF54897">
    <property type="entry name" value="Protease propeptides/inhibitors"/>
    <property type="match status" value="1"/>
</dbReference>
<dbReference type="GO" id="GO:0004181">
    <property type="term" value="F:metallocarboxypeptidase activity"/>
    <property type="evidence" value="ECO:0007669"/>
    <property type="project" value="UniProtKB-EC"/>
</dbReference>
<dbReference type="InterPro" id="IPR000834">
    <property type="entry name" value="Peptidase_M14"/>
</dbReference>
<dbReference type="FunFam" id="3.40.630.10:FF:000132">
    <property type="entry name" value="Carboxypeptidase A1"/>
    <property type="match status" value="1"/>
</dbReference>
<sequence>MKVLVLLAALVAAATSIKTFTGHQVLRIVPTTEEELQKVHELQDMEELQLDFWLAPRAPGHPVDIRVPPSSLQPLKEHLEDNDISYSIMIKDVQALVDHEQTEMLQRPRQLVLSTDSFNYDTYHTLDEIYSFIDLLVAENPNLVSKLEIGRSTEDRPLYVLKFSRGGTNRPAIWIDTGIHSREWVTQASGVWFAKKIVQDHENDEGLAAVLDEIDIFLEIVTNPDGFAFTHTENRLWRKTRSTYSGSTCVGVDANRNWNSAFGESGASRNPCSETYHGPYPNSEPEVKAIVDFVSNHGNIKAFISIHSYSQLLLYAYGYTSTPAPDQKELHEIAEQAVTALSSLYGTSYEYGSIFTTIYQASGNSVDWTYDQGIKYSFTFELRDTGYYGFLLPASQIIPTAQETWLALKVIMQYTLEHPY</sequence>
<reference evidence="20 21" key="1">
    <citation type="submission" date="2019-11" db="EMBL/GenBank/DDBJ databases">
        <title>Strigops habroptila (kakapo) genome, bStrHab1, primary haplotype, v2.</title>
        <authorList>
            <person name="Jarvis E.D."/>
            <person name="Howard J."/>
            <person name="Rhie A."/>
            <person name="Phillippy A."/>
            <person name="Korlach J."/>
            <person name="Digby A."/>
            <person name="Iorns D."/>
            <person name="Eason D."/>
            <person name="Robertson B."/>
            <person name="Raemaekers T."/>
            <person name="Howe K."/>
            <person name="Lewin H."/>
            <person name="Damas J."/>
            <person name="Hastie A."/>
            <person name="Tracey A."/>
            <person name="Chow W."/>
            <person name="Fedrigo O."/>
        </authorList>
    </citation>
    <scope>NUCLEOTIDE SEQUENCE [LARGE SCALE GENOMIC DNA]</scope>
</reference>
<dbReference type="InterPro" id="IPR003146">
    <property type="entry name" value="M14A_act_pep"/>
</dbReference>
<dbReference type="Gene3D" id="3.30.70.340">
    <property type="entry name" value="Metallocarboxypeptidase-like"/>
    <property type="match status" value="1"/>
</dbReference>
<dbReference type="GO" id="GO:0005615">
    <property type="term" value="C:extracellular space"/>
    <property type="evidence" value="ECO:0007669"/>
    <property type="project" value="Ensembl"/>
</dbReference>
<dbReference type="GO" id="GO:0006508">
    <property type="term" value="P:proteolysis"/>
    <property type="evidence" value="ECO:0007669"/>
    <property type="project" value="UniProtKB-KW"/>
</dbReference>
<evidence type="ECO:0000256" key="5">
    <source>
        <dbReference type="ARBA" id="ARBA00022645"/>
    </source>
</evidence>
<dbReference type="GO" id="GO:0008270">
    <property type="term" value="F:zinc ion binding"/>
    <property type="evidence" value="ECO:0007669"/>
    <property type="project" value="InterPro"/>
</dbReference>
<dbReference type="PROSITE" id="PS52035">
    <property type="entry name" value="PEPTIDASE_M14"/>
    <property type="match status" value="1"/>
</dbReference>
<evidence type="ECO:0000256" key="17">
    <source>
        <dbReference type="PROSITE-ProRule" id="PRU01379"/>
    </source>
</evidence>
<evidence type="ECO:0000256" key="15">
    <source>
        <dbReference type="ARBA" id="ARBA00039144"/>
    </source>
</evidence>
<dbReference type="OrthoDB" id="3626597at2759"/>
<dbReference type="Proteomes" id="UP000472266">
    <property type="component" value="Chromosome 4"/>
</dbReference>
<dbReference type="EC" id="3.4.17.1" evidence="15"/>
<keyword evidence="11" id="KW-0482">Metalloprotease</keyword>
<keyword evidence="21" id="KW-1185">Reference proteome</keyword>
<feature type="domain" description="Peptidase M14" evidence="19">
    <location>
        <begin position="122"/>
        <end position="415"/>
    </location>
</feature>
<evidence type="ECO:0000259" key="19">
    <source>
        <dbReference type="PROSITE" id="PS52035"/>
    </source>
</evidence>
<evidence type="ECO:0000256" key="8">
    <source>
        <dbReference type="ARBA" id="ARBA00022729"/>
    </source>
</evidence>
<evidence type="ECO:0000256" key="11">
    <source>
        <dbReference type="ARBA" id="ARBA00023049"/>
    </source>
</evidence>
<accession>A0A672UHT4</accession>
<evidence type="ECO:0000256" key="4">
    <source>
        <dbReference type="ARBA" id="ARBA00022525"/>
    </source>
</evidence>
<keyword evidence="7" id="KW-0479">Metal-binding</keyword>